<sequence length="157" mass="18284">MMQNSIYRYLPDMERFVEMIRALPEAEVTFKPTETAWSIHEIVVHLVDTEIVLQHRLKAVLSEERPTLIAFDQDAWARRLTYASLDLEHHLQALLALRRAFAPVLETVTEDDQQRIGMHNEDGEITARMLIDKLCITHLEAHVKQVQRNRDAFAAQK</sequence>
<dbReference type="SUPFAM" id="SSF109854">
    <property type="entry name" value="DinB/YfiT-like putative metalloenzymes"/>
    <property type="match status" value="1"/>
</dbReference>
<name>A0ABU1J2D7_9BACL</name>
<evidence type="ECO:0000259" key="1">
    <source>
        <dbReference type="Pfam" id="PF12867"/>
    </source>
</evidence>
<proteinExistence type="predicted"/>
<comment type="caution">
    <text evidence="2">The sequence shown here is derived from an EMBL/GenBank/DDBJ whole genome shotgun (WGS) entry which is preliminary data.</text>
</comment>
<evidence type="ECO:0000313" key="2">
    <source>
        <dbReference type="EMBL" id="MDR6245631.1"/>
    </source>
</evidence>
<gene>
    <name evidence="2" type="ORF">JOC58_003544</name>
</gene>
<dbReference type="Pfam" id="PF12867">
    <property type="entry name" value="DinB_2"/>
    <property type="match status" value="1"/>
</dbReference>
<accession>A0ABU1J2D7</accession>
<dbReference type="Gene3D" id="1.20.120.450">
    <property type="entry name" value="dinb family like domain"/>
    <property type="match status" value="1"/>
</dbReference>
<protein>
    <submittedName>
        <fullName evidence="2">Damage-inducible protein DinB</fullName>
    </submittedName>
</protein>
<feature type="domain" description="DinB-like" evidence="1">
    <location>
        <begin position="14"/>
        <end position="145"/>
    </location>
</feature>
<dbReference type="InterPro" id="IPR034660">
    <property type="entry name" value="DinB/YfiT-like"/>
</dbReference>
<reference evidence="2 3" key="1">
    <citation type="submission" date="2023-07" db="EMBL/GenBank/DDBJ databases">
        <title>Genomic Encyclopedia of Type Strains, Phase IV (KMG-IV): sequencing the most valuable type-strain genomes for metagenomic binning, comparative biology and taxonomic classification.</title>
        <authorList>
            <person name="Goeker M."/>
        </authorList>
    </citation>
    <scope>NUCLEOTIDE SEQUENCE [LARGE SCALE GENOMIC DNA]</scope>
    <source>
        <strain evidence="2 3">DSM 22170</strain>
    </source>
</reference>
<keyword evidence="3" id="KW-1185">Reference proteome</keyword>
<dbReference type="EMBL" id="JAVDQH010000016">
    <property type="protein sequence ID" value="MDR6245631.1"/>
    <property type="molecule type" value="Genomic_DNA"/>
</dbReference>
<dbReference type="InterPro" id="IPR024775">
    <property type="entry name" value="DinB-like"/>
</dbReference>
<organism evidence="2 3">
    <name type="scientific">Paenibacillus hunanensis</name>
    <dbReference type="NCBI Taxonomy" id="539262"/>
    <lineage>
        <taxon>Bacteria</taxon>
        <taxon>Bacillati</taxon>
        <taxon>Bacillota</taxon>
        <taxon>Bacilli</taxon>
        <taxon>Bacillales</taxon>
        <taxon>Paenibacillaceae</taxon>
        <taxon>Paenibacillus</taxon>
    </lineage>
</organism>
<dbReference type="RefSeq" id="WP_188777752.1">
    <property type="nucleotide sequence ID" value="NZ_BMMB01000011.1"/>
</dbReference>
<dbReference type="Proteomes" id="UP001185028">
    <property type="component" value="Unassembled WGS sequence"/>
</dbReference>
<evidence type="ECO:0000313" key="3">
    <source>
        <dbReference type="Proteomes" id="UP001185028"/>
    </source>
</evidence>